<accession>A0ABV1H4X3</accession>
<dbReference type="Proteomes" id="UP001546774">
    <property type="component" value="Unassembled WGS sequence"/>
</dbReference>
<protein>
    <submittedName>
        <fullName evidence="3">Transglutaminase domain-containing protein</fullName>
    </submittedName>
</protein>
<sequence length="340" mass="39735">MSKASNYYYEQLNKEQQKAYYAMKEGLLNQQDSFAVPMLDKKELSDIYFMVRMDCPEIFYSVRFSYRYYPDSTAVEFIPEYLFQKDKIREHRQAMQARVKKLARQAQGLDEKGKEMFIHDFIVQNVRYDKLKKEYSHEIIGALGNGVAVCEGMAKAVKILCDELGIWCIIALSEANHEKGIKYRHAWNVIKIGGQYYHLDATFDNTLSKDDTVRYDYVNLSDKQIARDHEPVIWKVPACPDGDHFYYKEKKLSWTTTDEVRNRTRQAVKKGKILLFHWRGGYLTKEVLQELLSIFSEEAKAKGKQSFVSVNRAQAVLRVRFQEGAGEEEIEMEEANESEL</sequence>
<evidence type="ECO:0000259" key="2">
    <source>
        <dbReference type="SMART" id="SM00460"/>
    </source>
</evidence>
<dbReference type="InterPro" id="IPR038765">
    <property type="entry name" value="Papain-like_cys_pep_sf"/>
</dbReference>
<evidence type="ECO:0000313" key="3">
    <source>
        <dbReference type="EMBL" id="MEQ2554758.1"/>
    </source>
</evidence>
<keyword evidence="1" id="KW-0175">Coiled coil</keyword>
<reference evidence="3" key="1">
    <citation type="submission" date="2024-03" db="EMBL/GenBank/DDBJ databases">
        <title>Human intestinal bacterial collection.</title>
        <authorList>
            <person name="Pauvert C."/>
            <person name="Hitch T.C.A."/>
            <person name="Clavel T."/>
        </authorList>
    </citation>
    <scope>NUCLEOTIDE SEQUENCE [LARGE SCALE GENOMIC DNA]</scope>
    <source>
        <strain evidence="3">CLA-AA-H89B</strain>
    </source>
</reference>
<dbReference type="SMART" id="SM00460">
    <property type="entry name" value="TGc"/>
    <property type="match status" value="1"/>
</dbReference>
<gene>
    <name evidence="3" type="ORF">WMO37_06950</name>
</gene>
<comment type="caution">
    <text evidence="3">The sequence shown here is derived from an EMBL/GenBank/DDBJ whole genome shotgun (WGS) entry which is preliminary data.</text>
</comment>
<evidence type="ECO:0000256" key="1">
    <source>
        <dbReference type="SAM" id="Coils"/>
    </source>
</evidence>
<dbReference type="InterPro" id="IPR002931">
    <property type="entry name" value="Transglutaminase-like"/>
</dbReference>
<dbReference type="Pfam" id="PF01841">
    <property type="entry name" value="Transglut_core"/>
    <property type="match status" value="1"/>
</dbReference>
<name>A0ABV1H4X3_9FIRM</name>
<evidence type="ECO:0000313" key="4">
    <source>
        <dbReference type="Proteomes" id="UP001546774"/>
    </source>
</evidence>
<dbReference type="SUPFAM" id="SSF54001">
    <property type="entry name" value="Cysteine proteinases"/>
    <property type="match status" value="1"/>
</dbReference>
<dbReference type="Gene3D" id="3.10.620.30">
    <property type="match status" value="1"/>
</dbReference>
<feature type="coiled-coil region" evidence="1">
    <location>
        <begin position="85"/>
        <end position="112"/>
    </location>
</feature>
<dbReference type="EMBL" id="JBBMFS010000005">
    <property type="protein sequence ID" value="MEQ2554758.1"/>
    <property type="molecule type" value="Genomic_DNA"/>
</dbReference>
<organism evidence="3 4">
    <name type="scientific">Lachnospira intestinalis</name>
    <dbReference type="NCBI Taxonomy" id="3133158"/>
    <lineage>
        <taxon>Bacteria</taxon>
        <taxon>Bacillati</taxon>
        <taxon>Bacillota</taxon>
        <taxon>Clostridia</taxon>
        <taxon>Lachnospirales</taxon>
        <taxon>Lachnospiraceae</taxon>
        <taxon>Lachnospira</taxon>
    </lineage>
</organism>
<proteinExistence type="predicted"/>
<feature type="domain" description="Transglutaminase-like" evidence="2">
    <location>
        <begin position="142"/>
        <end position="203"/>
    </location>
</feature>
<keyword evidence="4" id="KW-1185">Reference proteome</keyword>